<evidence type="ECO:0000256" key="7">
    <source>
        <dbReference type="SAM" id="SignalP"/>
    </source>
</evidence>
<sequence length="202" mass="21910">MKKSSIFATTTLTGALLFSGVGAHQAHAAENVSKSQAEKNVQDLVTNNSNYHPKEGTKYTVMDEKYADPNHPKNSYSVAFGEEPNQSPSFLYVNKETGNVYDANGNLVQKASTNSENNQAKTNNTRVNSSNTNQESTVNHNNQSNASTINNNNASTQNNEQQTTKALPETGEQFNSDLITIIASVLLAAGSLLTFKRFSSNK</sequence>
<dbReference type="RefSeq" id="WP_103328154.1">
    <property type="nucleotide sequence ID" value="NZ_PPRD01000003.1"/>
</dbReference>
<dbReference type="Pfam" id="PF00746">
    <property type="entry name" value="Gram_pos_anchor"/>
    <property type="match status" value="1"/>
</dbReference>
<evidence type="ECO:0000256" key="1">
    <source>
        <dbReference type="ARBA" id="ARBA00004168"/>
    </source>
</evidence>
<comment type="caution">
    <text evidence="9">The sequence shown here is derived from an EMBL/GenBank/DDBJ whole genome shotgun (WGS) entry which is preliminary data.</text>
</comment>
<evidence type="ECO:0000256" key="2">
    <source>
        <dbReference type="ARBA" id="ARBA00022512"/>
    </source>
</evidence>
<organism evidence="9 10">
    <name type="scientific">Staphylococcus croceilyticus</name>
    <dbReference type="NCBI Taxonomy" id="319942"/>
    <lineage>
        <taxon>Bacteria</taxon>
        <taxon>Bacillati</taxon>
        <taxon>Bacillota</taxon>
        <taxon>Bacilli</taxon>
        <taxon>Bacillales</taxon>
        <taxon>Staphylococcaceae</taxon>
        <taxon>Staphylococcus</taxon>
    </lineage>
</organism>
<dbReference type="NCBIfam" id="TIGR01167">
    <property type="entry name" value="LPXTG_anchor"/>
    <property type="match status" value="1"/>
</dbReference>
<dbReference type="InterPro" id="IPR019931">
    <property type="entry name" value="LPXTG_anchor"/>
</dbReference>
<keyword evidence="3" id="KW-0964">Secreted</keyword>
<keyword evidence="4 7" id="KW-0732">Signal</keyword>
<comment type="subcellular location">
    <subcellularLocation>
        <location evidence="1">Secreted</location>
        <location evidence="1">Cell wall</location>
        <topology evidence="1">Peptidoglycan-anchor</topology>
    </subcellularLocation>
</comment>
<accession>A0ABY2KHK9</accession>
<name>A0ABY2KHK9_9STAP</name>
<evidence type="ECO:0000256" key="3">
    <source>
        <dbReference type="ARBA" id="ARBA00022525"/>
    </source>
</evidence>
<feature type="signal peptide" evidence="7">
    <location>
        <begin position="1"/>
        <end position="28"/>
    </location>
</feature>
<feature type="domain" description="Gram-positive cocci surface proteins LPxTG" evidence="8">
    <location>
        <begin position="160"/>
        <end position="197"/>
    </location>
</feature>
<dbReference type="EMBL" id="SRJF01000003">
    <property type="protein sequence ID" value="TGA80176.1"/>
    <property type="molecule type" value="Genomic_DNA"/>
</dbReference>
<evidence type="ECO:0000256" key="5">
    <source>
        <dbReference type="ARBA" id="ARBA00023088"/>
    </source>
</evidence>
<evidence type="ECO:0000313" key="9">
    <source>
        <dbReference type="EMBL" id="TGA80176.1"/>
    </source>
</evidence>
<keyword evidence="2" id="KW-0134">Cell wall</keyword>
<keyword evidence="10" id="KW-1185">Reference proteome</keyword>
<protein>
    <submittedName>
        <fullName evidence="9">LPXTG cell wall anchor domain-containing protein</fullName>
    </submittedName>
</protein>
<feature type="compositionally biased region" description="Polar residues" evidence="6">
    <location>
        <begin position="112"/>
        <end position="121"/>
    </location>
</feature>
<proteinExistence type="predicted"/>
<feature type="region of interest" description="Disordered" evidence="6">
    <location>
        <begin position="112"/>
        <end position="163"/>
    </location>
</feature>
<evidence type="ECO:0000256" key="6">
    <source>
        <dbReference type="SAM" id="MobiDB-lite"/>
    </source>
</evidence>
<dbReference type="Proteomes" id="UP000298482">
    <property type="component" value="Unassembled WGS sequence"/>
</dbReference>
<evidence type="ECO:0000259" key="8">
    <source>
        <dbReference type="Pfam" id="PF00746"/>
    </source>
</evidence>
<keyword evidence="5" id="KW-0572">Peptidoglycan-anchor</keyword>
<feature type="compositionally biased region" description="Low complexity" evidence="6">
    <location>
        <begin position="122"/>
        <end position="163"/>
    </location>
</feature>
<gene>
    <name evidence="9" type="ORF">E2556_03630</name>
</gene>
<feature type="chain" id="PRO_5047232639" evidence="7">
    <location>
        <begin position="29"/>
        <end position="202"/>
    </location>
</feature>
<evidence type="ECO:0000256" key="4">
    <source>
        <dbReference type="ARBA" id="ARBA00022729"/>
    </source>
</evidence>
<evidence type="ECO:0000313" key="10">
    <source>
        <dbReference type="Proteomes" id="UP000298482"/>
    </source>
</evidence>
<reference evidence="9 10" key="1">
    <citation type="submission" date="2019-04" db="EMBL/GenBank/DDBJ databases">
        <title>Genomic characterization of Staphylococcus petrasii strains.</title>
        <authorList>
            <person name="Vrbovska V."/>
            <person name="Kovarovic V."/>
            <person name="Maslanova I."/>
            <person name="Indrakova A."/>
            <person name="Petras P."/>
            <person name="Sedo O."/>
            <person name="Svec P."/>
            <person name="Fisarova L."/>
            <person name="Sedlacek I."/>
            <person name="Doskar J."/>
            <person name="Pantucek R."/>
        </authorList>
    </citation>
    <scope>NUCLEOTIDE SEQUENCE [LARGE SCALE GENOMIC DNA]</scope>
    <source>
        <strain evidence="9 10">CCM 8421</strain>
    </source>
</reference>